<gene>
    <name evidence="2" type="ORF">GCM10011617_05300</name>
</gene>
<comment type="caution">
    <text evidence="2">The sequence shown here is derived from an EMBL/GenBank/DDBJ whole genome shotgun (WGS) entry which is preliminary data.</text>
</comment>
<dbReference type="AlphaFoldDB" id="A0A918R6R6"/>
<dbReference type="EMBL" id="BMZD01000001">
    <property type="protein sequence ID" value="GGZ89158.1"/>
    <property type="molecule type" value="Genomic_DNA"/>
</dbReference>
<dbReference type="Proteomes" id="UP000634139">
    <property type="component" value="Unassembled WGS sequence"/>
</dbReference>
<evidence type="ECO:0000259" key="1">
    <source>
        <dbReference type="Pfam" id="PF07238"/>
    </source>
</evidence>
<sequence length="123" mass="13637">MELAMSDNEHRQLARDSLFVMAELRVDGVDGEQRIRVRNLSSGGLMAEGGGHVLRGQLVWVKVRNIGWVEGSVAWVQDNRFGIAFREEIDPKVARAPVVAGEGTPRFVKPALSYVPLGELRKI</sequence>
<dbReference type="Pfam" id="PF07238">
    <property type="entry name" value="PilZ"/>
    <property type="match status" value="1"/>
</dbReference>
<proteinExistence type="predicted"/>
<name>A0A918R6R6_9SPHN</name>
<reference evidence="2" key="2">
    <citation type="submission" date="2020-09" db="EMBL/GenBank/DDBJ databases">
        <authorList>
            <person name="Sun Q."/>
            <person name="Kim S."/>
        </authorList>
    </citation>
    <scope>NUCLEOTIDE SEQUENCE</scope>
    <source>
        <strain evidence="2">KCTC 32422</strain>
    </source>
</reference>
<dbReference type="SUPFAM" id="SSF141371">
    <property type="entry name" value="PilZ domain-like"/>
    <property type="match status" value="1"/>
</dbReference>
<feature type="domain" description="PilZ" evidence="1">
    <location>
        <begin position="11"/>
        <end position="92"/>
    </location>
</feature>
<dbReference type="InterPro" id="IPR009875">
    <property type="entry name" value="PilZ_domain"/>
</dbReference>
<dbReference type="GO" id="GO:0035438">
    <property type="term" value="F:cyclic-di-GMP binding"/>
    <property type="evidence" value="ECO:0007669"/>
    <property type="project" value="InterPro"/>
</dbReference>
<protein>
    <recommendedName>
        <fullName evidence="1">PilZ domain-containing protein</fullName>
    </recommendedName>
</protein>
<evidence type="ECO:0000313" key="3">
    <source>
        <dbReference type="Proteomes" id="UP000634139"/>
    </source>
</evidence>
<keyword evidence="3" id="KW-1185">Reference proteome</keyword>
<reference evidence="2" key="1">
    <citation type="journal article" date="2014" name="Int. J. Syst. Evol. Microbiol.">
        <title>Complete genome sequence of Corynebacterium casei LMG S-19264T (=DSM 44701T), isolated from a smear-ripened cheese.</title>
        <authorList>
            <consortium name="US DOE Joint Genome Institute (JGI-PGF)"/>
            <person name="Walter F."/>
            <person name="Albersmeier A."/>
            <person name="Kalinowski J."/>
            <person name="Ruckert C."/>
        </authorList>
    </citation>
    <scope>NUCLEOTIDE SEQUENCE</scope>
    <source>
        <strain evidence="2">KCTC 32422</strain>
    </source>
</reference>
<accession>A0A918R6R6</accession>
<evidence type="ECO:0000313" key="2">
    <source>
        <dbReference type="EMBL" id="GGZ89158.1"/>
    </source>
</evidence>
<organism evidence="2 3">
    <name type="scientific">Novosphingobium arvoryzae</name>
    <dbReference type="NCBI Taxonomy" id="1256514"/>
    <lineage>
        <taxon>Bacteria</taxon>
        <taxon>Pseudomonadati</taxon>
        <taxon>Pseudomonadota</taxon>
        <taxon>Alphaproteobacteria</taxon>
        <taxon>Sphingomonadales</taxon>
        <taxon>Sphingomonadaceae</taxon>
        <taxon>Novosphingobium</taxon>
    </lineage>
</organism>